<dbReference type="Proteomes" id="UP001589810">
    <property type="component" value="Unassembled WGS sequence"/>
</dbReference>
<organism evidence="1 2">
    <name type="scientific">Kutzneria chonburiensis</name>
    <dbReference type="NCBI Taxonomy" id="1483604"/>
    <lineage>
        <taxon>Bacteria</taxon>
        <taxon>Bacillati</taxon>
        <taxon>Actinomycetota</taxon>
        <taxon>Actinomycetes</taxon>
        <taxon>Pseudonocardiales</taxon>
        <taxon>Pseudonocardiaceae</taxon>
        <taxon>Kutzneria</taxon>
    </lineage>
</organism>
<proteinExistence type="predicted"/>
<dbReference type="RefSeq" id="WP_273934978.1">
    <property type="nucleotide sequence ID" value="NZ_CP097263.1"/>
</dbReference>
<evidence type="ECO:0000313" key="2">
    <source>
        <dbReference type="Proteomes" id="UP001589810"/>
    </source>
</evidence>
<accession>A0ABV6MYD8</accession>
<evidence type="ECO:0000313" key="1">
    <source>
        <dbReference type="EMBL" id="MFC0545207.1"/>
    </source>
</evidence>
<name>A0ABV6MYD8_9PSEU</name>
<dbReference type="Pfam" id="PF19822">
    <property type="entry name" value="DUF6304"/>
    <property type="match status" value="1"/>
</dbReference>
<sequence>MVPRFAPQTFPGSYEDDRGTESVVWRFEPTVRYGPGDRRVEIHTVVRGVEVWGFQFDGLEPVEPGQRELTVNGAGDLDQCALSGELPCTLEIDGSRRPTTVRFGLDLRIDEPRNLRLAAEVEGVTVQVAADDFERGLQRLEDGFPSGARLACCVTCQYADYSPAGRDMMGICCHREAKEQYLAVRSKRDYWSVPVAEEVPETYLCAEYERRVPGTGYRG</sequence>
<dbReference type="InterPro" id="IPR046271">
    <property type="entry name" value="DUF6304"/>
</dbReference>
<keyword evidence="2" id="KW-1185">Reference proteome</keyword>
<protein>
    <submittedName>
        <fullName evidence="1">DUF6304 family protein</fullName>
    </submittedName>
</protein>
<reference evidence="1 2" key="1">
    <citation type="submission" date="2024-09" db="EMBL/GenBank/DDBJ databases">
        <authorList>
            <person name="Sun Q."/>
            <person name="Mori K."/>
        </authorList>
    </citation>
    <scope>NUCLEOTIDE SEQUENCE [LARGE SCALE GENOMIC DNA]</scope>
    <source>
        <strain evidence="1 2">TBRC 1432</strain>
    </source>
</reference>
<comment type="caution">
    <text evidence="1">The sequence shown here is derived from an EMBL/GenBank/DDBJ whole genome shotgun (WGS) entry which is preliminary data.</text>
</comment>
<gene>
    <name evidence="1" type="ORF">ACFFH7_27115</name>
</gene>
<dbReference type="EMBL" id="JBHLUD010000009">
    <property type="protein sequence ID" value="MFC0545207.1"/>
    <property type="molecule type" value="Genomic_DNA"/>
</dbReference>